<protein>
    <submittedName>
        <fullName evidence="2">Exported protein</fullName>
    </submittedName>
</protein>
<dbReference type="STRING" id="862908.BMS_0742"/>
<name>E1X5S9_HALMS</name>
<dbReference type="HOGENOM" id="CLU_065120_0_0_7"/>
<dbReference type="AlphaFoldDB" id="E1X5S9"/>
<dbReference type="EMBL" id="FQ312005">
    <property type="protein sequence ID" value="CBW25646.1"/>
    <property type="molecule type" value="Genomic_DNA"/>
</dbReference>
<accession>E1X5S9</accession>
<evidence type="ECO:0000313" key="2">
    <source>
        <dbReference type="EMBL" id="CBW25646.1"/>
    </source>
</evidence>
<keyword evidence="1" id="KW-0732">Signal</keyword>
<dbReference type="RefSeq" id="WP_014243432.1">
    <property type="nucleotide sequence ID" value="NC_016620.1"/>
</dbReference>
<feature type="chain" id="PRO_5003154940" evidence="1">
    <location>
        <begin position="26"/>
        <end position="363"/>
    </location>
</feature>
<evidence type="ECO:0000256" key="1">
    <source>
        <dbReference type="SAM" id="SignalP"/>
    </source>
</evidence>
<gene>
    <name evidence="2" type="ordered locus">BMS_0742</name>
</gene>
<dbReference type="OrthoDB" id="5294441at2"/>
<dbReference type="PATRIC" id="fig|862908.3.peg.714"/>
<proteinExistence type="predicted"/>
<organism evidence="2 3">
    <name type="scientific">Halobacteriovorax marinus (strain ATCC BAA-682 / DSM 15412 / SJ)</name>
    <name type="common">Bacteriovorax marinus</name>
    <dbReference type="NCBI Taxonomy" id="862908"/>
    <lineage>
        <taxon>Bacteria</taxon>
        <taxon>Pseudomonadati</taxon>
        <taxon>Bdellovibrionota</taxon>
        <taxon>Bacteriovoracia</taxon>
        <taxon>Bacteriovoracales</taxon>
        <taxon>Halobacteriovoraceae</taxon>
        <taxon>Halobacteriovorax</taxon>
    </lineage>
</organism>
<reference evidence="3" key="1">
    <citation type="journal article" date="2013" name="ISME J.">
        <title>A small predatory core genome in the divergent marine Bacteriovorax marinus SJ and the terrestrial Bdellovibrio bacteriovorus.</title>
        <authorList>
            <person name="Crossman L.C."/>
            <person name="Chen H."/>
            <person name="Cerdeno-Tarraga A.M."/>
            <person name="Brooks K."/>
            <person name="Quail M.A."/>
            <person name="Pineiro S.A."/>
            <person name="Hobley L."/>
            <person name="Sockett R.E."/>
            <person name="Bentley S.D."/>
            <person name="Parkhill J."/>
            <person name="Williams H.N."/>
            <person name="Stine O.C."/>
        </authorList>
    </citation>
    <scope>NUCLEOTIDE SEQUENCE [LARGE SCALE GENOMIC DNA]</scope>
    <source>
        <strain evidence="3">ATCC BAA-682 / DSM 15412 / SJ</strain>
    </source>
</reference>
<feature type="signal peptide" evidence="1">
    <location>
        <begin position="1"/>
        <end position="25"/>
    </location>
</feature>
<keyword evidence="3" id="KW-1185">Reference proteome</keyword>
<dbReference type="Proteomes" id="UP000008963">
    <property type="component" value="Chromosome"/>
</dbReference>
<dbReference type="eggNOG" id="ENOG50338F9">
    <property type="taxonomic scope" value="Bacteria"/>
</dbReference>
<dbReference type="KEGG" id="bmx:BMS_0742"/>
<evidence type="ECO:0000313" key="3">
    <source>
        <dbReference type="Proteomes" id="UP000008963"/>
    </source>
</evidence>
<sequence>MQNFKRLPSFILLLAMSLAPLSTLSAEIDSYRNARFSGEGSSYIDSVINERMKSAVLELNDLEVACPVNAREGDDVYDVMKSHISSPFIGHAIAVEFDETLPEGRIVRTNFDYSVYSTINWLEGVSLNLKGLLGVTKIGGRRVGVDKLGHFFVEGFGFFRRAYVKKEGSVANAIRWGKFTENSYFGLTTTGVYSNADLVANFNGMRFWNMLFLFEKDAAFNSKNRYSETPFLSCDNAKWKLNKKFSIRYFVDDSWDESLNCNYYDSEKIQDAVVNAQAIQMGYSELSKNDGMVCPRVKRDCSYEKYKYGKFARDLLHESCFDEKKAYRVNPELYNYANFPSFYDGGAVYEWSEWSTTSENIFN</sequence>